<evidence type="ECO:0000313" key="3">
    <source>
        <dbReference type="Proteomes" id="UP000193920"/>
    </source>
</evidence>
<protein>
    <submittedName>
        <fullName evidence="2">Uncharacterized protein</fullName>
    </submittedName>
</protein>
<feature type="repeat" description="ANK" evidence="1">
    <location>
        <begin position="174"/>
        <end position="206"/>
    </location>
</feature>
<keyword evidence="1" id="KW-0040">ANK repeat</keyword>
<dbReference type="InterPro" id="IPR036770">
    <property type="entry name" value="Ankyrin_rpt-contain_sf"/>
</dbReference>
<proteinExistence type="predicted"/>
<organism evidence="2 3">
    <name type="scientific">Neocallimastix californiae</name>
    <dbReference type="NCBI Taxonomy" id="1754190"/>
    <lineage>
        <taxon>Eukaryota</taxon>
        <taxon>Fungi</taxon>
        <taxon>Fungi incertae sedis</taxon>
        <taxon>Chytridiomycota</taxon>
        <taxon>Chytridiomycota incertae sedis</taxon>
        <taxon>Neocallimastigomycetes</taxon>
        <taxon>Neocallimastigales</taxon>
        <taxon>Neocallimastigaceae</taxon>
        <taxon>Neocallimastix</taxon>
    </lineage>
</organism>
<dbReference type="Proteomes" id="UP000193920">
    <property type="component" value="Unassembled WGS sequence"/>
</dbReference>
<name>A0A1Y2FTG2_9FUNG</name>
<gene>
    <name evidence="2" type="ORF">LY90DRAFT_662987</name>
</gene>
<dbReference type="AlphaFoldDB" id="A0A1Y2FTG2"/>
<accession>A0A1Y2FTG2</accession>
<dbReference type="PROSITE" id="PS50088">
    <property type="entry name" value="ANK_REPEAT"/>
    <property type="match status" value="1"/>
</dbReference>
<evidence type="ECO:0000256" key="1">
    <source>
        <dbReference type="PROSITE-ProRule" id="PRU00023"/>
    </source>
</evidence>
<dbReference type="SUPFAM" id="SSF48403">
    <property type="entry name" value="Ankyrin repeat"/>
    <property type="match status" value="1"/>
</dbReference>
<dbReference type="EMBL" id="MCOG01000001">
    <property type="protein sequence ID" value="ORY87268.1"/>
    <property type="molecule type" value="Genomic_DNA"/>
</dbReference>
<dbReference type="Gene3D" id="1.25.40.20">
    <property type="entry name" value="Ankyrin repeat-containing domain"/>
    <property type="match status" value="1"/>
</dbReference>
<dbReference type="PROSITE" id="PS50297">
    <property type="entry name" value="ANK_REP_REGION"/>
    <property type="match status" value="1"/>
</dbReference>
<dbReference type="Pfam" id="PF00023">
    <property type="entry name" value="Ank"/>
    <property type="match status" value="1"/>
</dbReference>
<reference evidence="2 3" key="1">
    <citation type="submission" date="2016-08" db="EMBL/GenBank/DDBJ databases">
        <title>A Parts List for Fungal Cellulosomes Revealed by Comparative Genomics.</title>
        <authorList>
            <consortium name="DOE Joint Genome Institute"/>
            <person name="Haitjema C.H."/>
            <person name="Gilmore S.P."/>
            <person name="Henske J.K."/>
            <person name="Solomon K.V."/>
            <person name="De Groot R."/>
            <person name="Kuo A."/>
            <person name="Mondo S.J."/>
            <person name="Salamov A.A."/>
            <person name="Labutti K."/>
            <person name="Zhao Z."/>
            <person name="Chiniquy J."/>
            <person name="Barry K."/>
            <person name="Brewer H.M."/>
            <person name="Purvine S.O."/>
            <person name="Wright A.T."/>
            <person name="Boxma B."/>
            <person name="Van Alen T."/>
            <person name="Hackstein J.H."/>
            <person name="Baker S.E."/>
            <person name="Grigoriev I.V."/>
            <person name="O'Malley M.A."/>
        </authorList>
    </citation>
    <scope>NUCLEOTIDE SEQUENCE [LARGE SCALE GENOMIC DNA]</scope>
    <source>
        <strain evidence="2 3">G1</strain>
    </source>
</reference>
<keyword evidence="3" id="KW-1185">Reference proteome</keyword>
<evidence type="ECO:0000313" key="2">
    <source>
        <dbReference type="EMBL" id="ORY87268.1"/>
    </source>
</evidence>
<sequence>MSTNKQPCICTVINLPIVDENGNEKEPLLHLICSNSLSEILYFIFSVSDSLDVFTIQDDDGNTPFHLLGQRINLLESNYFYDIDEISSEPSLNLVFKILKLLSDYIDFSIKNKEGKSFEEFHKNIIIENICLSQKIKKKNNKFPLERDNKRYVDNTPFVAEWNELFKLRDSNRKNRTLLHYLFMGDRLSAIKFLVDQGADVNYRRKTKSYYGEISYGPSALSVLFTKKYFTCTYVGNHSVIQNHISLRVPSGFNKIPEAKTGWSSDYNELLQPREKRILEETENIAKYLIECGSDITFDGEIIHCDISDVIYKAYCDKENKTETTSFIDKFKNLSKIISNTLMDCPCLPFGNFNRNIYNDIEKVKYVKLESCNKLD</sequence>
<comment type="caution">
    <text evidence="2">The sequence shown here is derived from an EMBL/GenBank/DDBJ whole genome shotgun (WGS) entry which is preliminary data.</text>
</comment>
<dbReference type="InterPro" id="IPR002110">
    <property type="entry name" value="Ankyrin_rpt"/>
</dbReference>